<dbReference type="Proteomes" id="UP000269271">
    <property type="component" value="Unassembled WGS sequence"/>
</dbReference>
<dbReference type="GO" id="GO:0051536">
    <property type="term" value="F:iron-sulfur cluster binding"/>
    <property type="evidence" value="ECO:0007669"/>
    <property type="project" value="UniProtKB-KW"/>
</dbReference>
<dbReference type="InterPro" id="IPR050377">
    <property type="entry name" value="Radical_SAM_PqqE_MftC-like"/>
</dbReference>
<dbReference type="InterPro" id="IPR013785">
    <property type="entry name" value="Aldolase_TIM"/>
</dbReference>
<evidence type="ECO:0000313" key="7">
    <source>
        <dbReference type="EMBL" id="RQT31080.1"/>
    </source>
</evidence>
<organism evidence="7 8">
    <name type="scientific">Burkholderia contaminans</name>
    <dbReference type="NCBI Taxonomy" id="488447"/>
    <lineage>
        <taxon>Bacteria</taxon>
        <taxon>Pseudomonadati</taxon>
        <taxon>Pseudomonadota</taxon>
        <taxon>Betaproteobacteria</taxon>
        <taxon>Burkholderiales</taxon>
        <taxon>Burkholderiaceae</taxon>
        <taxon>Burkholderia</taxon>
        <taxon>Burkholderia cepacia complex</taxon>
    </lineage>
</organism>
<evidence type="ECO:0000313" key="8">
    <source>
        <dbReference type="Proteomes" id="UP000269271"/>
    </source>
</evidence>
<dbReference type="SFLD" id="SFLDF00397">
    <property type="entry name" value="adenosyl-hopene_transferase"/>
    <property type="match status" value="1"/>
</dbReference>
<dbReference type="EMBL" id="QTQX01000006">
    <property type="protein sequence ID" value="RQT31080.1"/>
    <property type="molecule type" value="Genomic_DNA"/>
</dbReference>
<keyword evidence="7" id="KW-0808">Transferase</keyword>
<dbReference type="Gene3D" id="3.20.20.70">
    <property type="entry name" value="Aldolase class I"/>
    <property type="match status" value="1"/>
</dbReference>
<dbReference type="SFLD" id="SFLDS00029">
    <property type="entry name" value="Radical_SAM"/>
    <property type="match status" value="1"/>
</dbReference>
<dbReference type="Pfam" id="PF04055">
    <property type="entry name" value="Radical_SAM"/>
    <property type="match status" value="1"/>
</dbReference>
<dbReference type="InterPro" id="IPR017833">
    <property type="entry name" value="Hopanoid_synth-assoc_rSAM_HpnH"/>
</dbReference>
<dbReference type="GO" id="GO:0046872">
    <property type="term" value="F:metal ion binding"/>
    <property type="evidence" value="ECO:0007669"/>
    <property type="project" value="UniProtKB-KW"/>
</dbReference>
<dbReference type="InterPro" id="IPR022563">
    <property type="entry name" value="DUF3463"/>
</dbReference>
<dbReference type="InterPro" id="IPR007197">
    <property type="entry name" value="rSAM"/>
</dbReference>
<dbReference type="KEGG" id="bcon:NL30_17570"/>
<dbReference type="NCBIfam" id="TIGR03470">
    <property type="entry name" value="HpnH"/>
    <property type="match status" value="1"/>
</dbReference>
<dbReference type="AlphaFoldDB" id="A0A0G3YUL1"/>
<dbReference type="GeneID" id="67908687"/>
<gene>
    <name evidence="7" type="primary">hpnH</name>
    <name evidence="7" type="ORF">DF037_11965</name>
</gene>
<evidence type="ECO:0000259" key="6">
    <source>
        <dbReference type="PROSITE" id="PS51918"/>
    </source>
</evidence>
<proteinExistence type="predicted"/>
<evidence type="ECO:0000256" key="3">
    <source>
        <dbReference type="ARBA" id="ARBA00022723"/>
    </source>
</evidence>
<dbReference type="GO" id="GO:0016740">
    <property type="term" value="F:transferase activity"/>
    <property type="evidence" value="ECO:0007669"/>
    <property type="project" value="UniProtKB-KW"/>
</dbReference>
<dbReference type="PROSITE" id="PS51918">
    <property type="entry name" value="RADICAL_SAM"/>
    <property type="match status" value="1"/>
</dbReference>
<keyword evidence="3" id="KW-0479">Metal-binding</keyword>
<comment type="caution">
    <text evidence="7">The sequence shown here is derived from an EMBL/GenBank/DDBJ whole genome shotgun (WGS) entry which is preliminary data.</text>
</comment>
<protein>
    <submittedName>
        <fullName evidence="7">Adenosyl-hopene transferase HpnH</fullName>
    </submittedName>
</protein>
<keyword evidence="4" id="KW-0408">Iron</keyword>
<evidence type="ECO:0000256" key="5">
    <source>
        <dbReference type="ARBA" id="ARBA00023014"/>
    </source>
</evidence>
<dbReference type="CDD" id="cd01335">
    <property type="entry name" value="Radical_SAM"/>
    <property type="match status" value="1"/>
</dbReference>
<keyword evidence="5" id="KW-0411">Iron-sulfur</keyword>
<evidence type="ECO:0000256" key="1">
    <source>
        <dbReference type="ARBA" id="ARBA00001966"/>
    </source>
</evidence>
<evidence type="ECO:0000256" key="2">
    <source>
        <dbReference type="ARBA" id="ARBA00022691"/>
    </source>
</evidence>
<dbReference type="Pfam" id="PF11946">
    <property type="entry name" value="DUF3463"/>
    <property type="match status" value="1"/>
</dbReference>
<reference evidence="7 8" key="1">
    <citation type="submission" date="2018-08" db="EMBL/GenBank/DDBJ databases">
        <title>Comparative analysis of Burkholderia isolates from Puerto Rico.</title>
        <authorList>
            <person name="Hall C."/>
            <person name="Sahl J."/>
            <person name="Wagner D."/>
        </authorList>
    </citation>
    <scope>NUCLEOTIDE SEQUENCE [LARGE SCALE GENOMIC DNA]</scope>
    <source>
        <strain evidence="7 8">Bp9001</strain>
    </source>
</reference>
<sequence>MSIPLLQQVRVGAYITRQHLSGNKRYPLALMLEPLFRCNLACNGCGKIDYPDPILNQRLSVQECLEAVDECGAPIVSIAGGEPLLHKEMPEIVRGIMKRKKFVYLCTNALLMEKKMDDYQPSPYFVWSVHLDGDAQMHDHSVSQEGVYDKAVAAIKEAKRRGFRVNINCTLFNDAIPERVAKFFDTLKPIGVDGITVSPGYAYERAPDQQHFLNRDKTKNLFREILKRGEGGKRWSFSQSSLFLDFLAGNQTYKCTPWGNPARTVFGWQKPCYLVGEGYVKTFKELMEDTNWDNYGVGNYEKCADCMVHCGFEATAVMDTMAHPLKAFAVSRKGIKTDGPFAPDISIANQRPAEYVFSRHVEIKLEEIQRAGKGKLQKAAKPAAAA</sequence>
<accession>A0A1C8ZKF4</accession>
<name>A0A0G3YUL1_9BURK</name>
<keyword evidence="2" id="KW-0949">S-adenosyl-L-methionine</keyword>
<dbReference type="SFLD" id="SFLDG01067">
    <property type="entry name" value="SPASM/twitch_domain_containing"/>
    <property type="match status" value="1"/>
</dbReference>
<dbReference type="InterPro" id="IPR058240">
    <property type="entry name" value="rSAM_sf"/>
</dbReference>
<dbReference type="SUPFAM" id="SSF102114">
    <property type="entry name" value="Radical SAM enzymes"/>
    <property type="match status" value="1"/>
</dbReference>
<comment type="cofactor">
    <cofactor evidence="1">
        <name>[4Fe-4S] cluster</name>
        <dbReference type="ChEBI" id="CHEBI:49883"/>
    </cofactor>
</comment>
<feature type="domain" description="Radical SAM core" evidence="6">
    <location>
        <begin position="20"/>
        <end position="228"/>
    </location>
</feature>
<dbReference type="RefSeq" id="WP_046548742.1">
    <property type="nucleotide sequence ID" value="NZ_CABVQJ010000007.1"/>
</dbReference>
<dbReference type="PANTHER" id="PTHR11228">
    <property type="entry name" value="RADICAL SAM DOMAIN PROTEIN"/>
    <property type="match status" value="1"/>
</dbReference>
<accession>A0A0G3YUL1</accession>
<dbReference type="PANTHER" id="PTHR11228:SF22">
    <property type="entry name" value="PEPTIDE BIOSYNTHESIS PROTEIN YYDG-RELATED"/>
    <property type="match status" value="1"/>
</dbReference>
<evidence type="ECO:0000256" key="4">
    <source>
        <dbReference type="ARBA" id="ARBA00023004"/>
    </source>
</evidence>